<dbReference type="SUPFAM" id="SSF50447">
    <property type="entry name" value="Translation proteins"/>
    <property type="match status" value="1"/>
</dbReference>
<keyword evidence="5 7" id="KW-0687">Ribonucleoprotein</keyword>
<dbReference type="PANTHER" id="PTHR11229:SF16">
    <property type="entry name" value="LARGE RIBOSOMAL SUBUNIT PROTEIN UL3C"/>
    <property type="match status" value="1"/>
</dbReference>
<dbReference type="FunFam" id="3.30.160.810:FF:000001">
    <property type="entry name" value="50S ribosomal protein L3"/>
    <property type="match status" value="1"/>
</dbReference>
<dbReference type="Gene3D" id="2.40.30.10">
    <property type="entry name" value="Translation factors"/>
    <property type="match status" value="1"/>
</dbReference>
<evidence type="ECO:0000256" key="8">
    <source>
        <dbReference type="SAM" id="MobiDB-lite"/>
    </source>
</evidence>
<keyword evidence="4 7" id="KW-0689">Ribosomal protein</keyword>
<reference evidence="9 10" key="1">
    <citation type="submission" date="2019-10" db="EMBL/GenBank/DDBJ databases">
        <title>Extracellular Electron Transfer in a Candidatus Methanoperedens spp. Enrichment Culture.</title>
        <authorList>
            <person name="Berger S."/>
            <person name="Rangel Shaw D."/>
            <person name="Berben T."/>
            <person name="In 'T Zandt M."/>
            <person name="Frank J."/>
            <person name="Reimann J."/>
            <person name="Jetten M.S.M."/>
            <person name="Welte C.U."/>
        </authorList>
    </citation>
    <scope>NUCLEOTIDE SEQUENCE [LARGE SCALE GENOMIC DNA]</scope>
    <source>
        <strain evidence="9">SB12</strain>
    </source>
</reference>
<evidence type="ECO:0000256" key="2">
    <source>
        <dbReference type="ARBA" id="ARBA00022730"/>
    </source>
</evidence>
<dbReference type="Pfam" id="PF00297">
    <property type="entry name" value="Ribosomal_L3"/>
    <property type="match status" value="1"/>
</dbReference>
<keyword evidence="2 7" id="KW-0699">rRNA-binding</keyword>
<comment type="caution">
    <text evidence="9">The sequence shown here is derived from an EMBL/GenBank/DDBJ whole genome shotgun (WGS) entry which is preliminary data.</text>
</comment>
<gene>
    <name evidence="7" type="primary">rplC</name>
    <name evidence="9" type="ORF">F9K24_17380</name>
</gene>
<dbReference type="GO" id="GO:0019843">
    <property type="term" value="F:rRNA binding"/>
    <property type="evidence" value="ECO:0007669"/>
    <property type="project" value="UniProtKB-UniRule"/>
</dbReference>
<name>A0A833GYT9_9LEPT</name>
<dbReference type="GO" id="GO:0006412">
    <property type="term" value="P:translation"/>
    <property type="evidence" value="ECO:0007669"/>
    <property type="project" value="UniProtKB-UniRule"/>
</dbReference>
<evidence type="ECO:0000256" key="3">
    <source>
        <dbReference type="ARBA" id="ARBA00022884"/>
    </source>
</evidence>
<comment type="similarity">
    <text evidence="1 7">Belongs to the universal ribosomal protein uL3 family.</text>
</comment>
<evidence type="ECO:0000256" key="1">
    <source>
        <dbReference type="ARBA" id="ARBA00006540"/>
    </source>
</evidence>
<feature type="region of interest" description="Disordered" evidence="8">
    <location>
        <begin position="129"/>
        <end position="154"/>
    </location>
</feature>
<evidence type="ECO:0000313" key="9">
    <source>
        <dbReference type="EMBL" id="KAB2930210.1"/>
    </source>
</evidence>
<accession>A0A833GYT9</accession>
<keyword evidence="3 7" id="KW-0694">RNA-binding</keyword>
<dbReference type="EMBL" id="WBUI01000022">
    <property type="protein sequence ID" value="KAB2930210.1"/>
    <property type="molecule type" value="Genomic_DNA"/>
</dbReference>
<dbReference type="InterPro" id="IPR009000">
    <property type="entry name" value="Transl_B-barrel_sf"/>
</dbReference>
<dbReference type="GO" id="GO:0003735">
    <property type="term" value="F:structural constituent of ribosome"/>
    <property type="evidence" value="ECO:0007669"/>
    <property type="project" value="UniProtKB-UniRule"/>
</dbReference>
<organism evidence="9 10">
    <name type="scientific">Leptonema illini</name>
    <dbReference type="NCBI Taxonomy" id="183"/>
    <lineage>
        <taxon>Bacteria</taxon>
        <taxon>Pseudomonadati</taxon>
        <taxon>Spirochaetota</taxon>
        <taxon>Spirochaetia</taxon>
        <taxon>Leptospirales</taxon>
        <taxon>Leptospiraceae</taxon>
        <taxon>Leptonema</taxon>
    </lineage>
</organism>
<evidence type="ECO:0000256" key="6">
    <source>
        <dbReference type="ARBA" id="ARBA00035243"/>
    </source>
</evidence>
<dbReference type="Proteomes" id="UP000460298">
    <property type="component" value="Unassembled WGS sequence"/>
</dbReference>
<dbReference type="AlphaFoldDB" id="A0A833GYT9"/>
<dbReference type="GO" id="GO:0022625">
    <property type="term" value="C:cytosolic large ribosomal subunit"/>
    <property type="evidence" value="ECO:0007669"/>
    <property type="project" value="TreeGrafter"/>
</dbReference>
<evidence type="ECO:0000256" key="4">
    <source>
        <dbReference type="ARBA" id="ARBA00022980"/>
    </source>
</evidence>
<protein>
    <recommendedName>
        <fullName evidence="6 7">Large ribosomal subunit protein uL3</fullName>
    </recommendedName>
</protein>
<dbReference type="FunFam" id="2.40.30.10:FF:000004">
    <property type="entry name" value="50S ribosomal protein L3"/>
    <property type="match status" value="1"/>
</dbReference>
<proteinExistence type="inferred from homology"/>
<evidence type="ECO:0000313" key="10">
    <source>
        <dbReference type="Proteomes" id="UP000460298"/>
    </source>
</evidence>
<comment type="function">
    <text evidence="7">One of the primary rRNA binding proteins, it binds directly near the 3'-end of the 23S rRNA, where it nucleates assembly of the 50S subunit.</text>
</comment>
<evidence type="ECO:0000256" key="5">
    <source>
        <dbReference type="ARBA" id="ARBA00023274"/>
    </source>
</evidence>
<dbReference type="Gene3D" id="3.30.160.810">
    <property type="match status" value="1"/>
</dbReference>
<evidence type="ECO:0000256" key="7">
    <source>
        <dbReference type="HAMAP-Rule" id="MF_01325"/>
    </source>
</evidence>
<dbReference type="HAMAP" id="MF_01325_B">
    <property type="entry name" value="Ribosomal_uL3_B"/>
    <property type="match status" value="1"/>
</dbReference>
<dbReference type="PANTHER" id="PTHR11229">
    <property type="entry name" value="50S RIBOSOMAL PROTEIN L3"/>
    <property type="match status" value="1"/>
</dbReference>
<dbReference type="InterPro" id="IPR019927">
    <property type="entry name" value="Ribosomal_uL3_bac/org-type"/>
</dbReference>
<sequence>MSKGMLAQKLGMTRVFDENGKQVPVTVLSCGPCYVAAVKTADKDGYSAVQIAFGETREKLVSKAELNHLKKSGLGAFKHLKEYRDFSGEVQPGQQLSVSIFQAGEIVKVVGQSKGKGFQGVVKRHGFGGGRMTHGSKFHRAPGSMGPGTDPGKVIKGKKLPGQTGAKQITVRNLKIVGIDEANQLLFVNGAVPGPRKSVLSIEVLK</sequence>
<comment type="subunit">
    <text evidence="7">Part of the 50S ribosomal subunit. Forms a cluster with proteins L14 and L19.</text>
</comment>
<dbReference type="InterPro" id="IPR000597">
    <property type="entry name" value="Ribosomal_uL3"/>
</dbReference>
<dbReference type="NCBIfam" id="TIGR03625">
    <property type="entry name" value="L3_bact"/>
    <property type="match status" value="1"/>
</dbReference>